<accession>A0A2J6T4V5</accession>
<name>A0A2J6T4V5_9HELO</name>
<dbReference type="Proteomes" id="UP000235371">
    <property type="component" value="Unassembled WGS sequence"/>
</dbReference>
<dbReference type="RefSeq" id="XP_024734958.1">
    <property type="nucleotide sequence ID" value="XM_024877064.1"/>
</dbReference>
<dbReference type="EMBL" id="KZ613837">
    <property type="protein sequence ID" value="PMD58054.1"/>
    <property type="molecule type" value="Genomic_DNA"/>
</dbReference>
<proteinExistence type="predicted"/>
<sequence>MYSPNTVQLPGRSEQTSINDYLLHEELVHGPVHVISGTSGVLEGYLSPGSAYWMFEDFEFEVRTVFLDKQLNNGDSGSWVIRDNRLCGYILSRAVEQPWGYMLPIEPVLRDILKTLDGRASFEIPSEATVQQLRQRITLFIGGYSSKEA</sequence>
<reference evidence="1 2" key="1">
    <citation type="submission" date="2016-04" db="EMBL/GenBank/DDBJ databases">
        <title>A degradative enzymes factory behind the ericoid mycorrhizal symbiosis.</title>
        <authorList>
            <consortium name="DOE Joint Genome Institute"/>
            <person name="Martino E."/>
            <person name="Morin E."/>
            <person name="Grelet G."/>
            <person name="Kuo A."/>
            <person name="Kohler A."/>
            <person name="Daghino S."/>
            <person name="Barry K."/>
            <person name="Choi C."/>
            <person name="Cichocki N."/>
            <person name="Clum A."/>
            <person name="Copeland A."/>
            <person name="Hainaut M."/>
            <person name="Haridas S."/>
            <person name="Labutti K."/>
            <person name="Lindquist E."/>
            <person name="Lipzen A."/>
            <person name="Khouja H.-R."/>
            <person name="Murat C."/>
            <person name="Ohm R."/>
            <person name="Olson A."/>
            <person name="Spatafora J."/>
            <person name="Veneault-Fourrey C."/>
            <person name="Henrissat B."/>
            <person name="Grigoriev I."/>
            <person name="Martin F."/>
            <person name="Perotto S."/>
        </authorList>
    </citation>
    <scope>NUCLEOTIDE SEQUENCE [LARGE SCALE GENOMIC DNA]</scope>
    <source>
        <strain evidence="1 2">E</strain>
    </source>
</reference>
<gene>
    <name evidence="1" type="ORF">K444DRAFT_564413</name>
</gene>
<protein>
    <submittedName>
        <fullName evidence="1">Uncharacterized protein</fullName>
    </submittedName>
</protein>
<keyword evidence="2" id="KW-1185">Reference proteome</keyword>
<evidence type="ECO:0000313" key="1">
    <source>
        <dbReference type="EMBL" id="PMD58054.1"/>
    </source>
</evidence>
<organism evidence="1 2">
    <name type="scientific">Hyaloscypha bicolor E</name>
    <dbReference type="NCBI Taxonomy" id="1095630"/>
    <lineage>
        <taxon>Eukaryota</taxon>
        <taxon>Fungi</taxon>
        <taxon>Dikarya</taxon>
        <taxon>Ascomycota</taxon>
        <taxon>Pezizomycotina</taxon>
        <taxon>Leotiomycetes</taxon>
        <taxon>Helotiales</taxon>
        <taxon>Hyaloscyphaceae</taxon>
        <taxon>Hyaloscypha</taxon>
        <taxon>Hyaloscypha bicolor</taxon>
    </lineage>
</organism>
<dbReference type="InParanoid" id="A0A2J6T4V5"/>
<dbReference type="GeneID" id="36585141"/>
<dbReference type="OrthoDB" id="4395072at2759"/>
<dbReference type="STRING" id="1095630.A0A2J6T4V5"/>
<dbReference type="AlphaFoldDB" id="A0A2J6T4V5"/>
<evidence type="ECO:0000313" key="2">
    <source>
        <dbReference type="Proteomes" id="UP000235371"/>
    </source>
</evidence>